<feature type="region of interest" description="Disordered" evidence="1">
    <location>
        <begin position="160"/>
        <end position="181"/>
    </location>
</feature>
<evidence type="ECO:0000313" key="3">
    <source>
        <dbReference type="Proteomes" id="UP000505325"/>
    </source>
</evidence>
<dbReference type="Proteomes" id="UP000505325">
    <property type="component" value="Chromosome"/>
</dbReference>
<evidence type="ECO:0000313" key="2">
    <source>
        <dbReference type="EMBL" id="QKJ89143.1"/>
    </source>
</evidence>
<dbReference type="KEGG" id="pmak:PMPD1_4242"/>
<accession>A0A6M8UVN9</accession>
<name>A0A6M8UVN9_9GAMM</name>
<proteinExistence type="predicted"/>
<sequence>MKLSRLIHPNTPPPNEAETDSTRSLGAQPPGAKRVGKEAAARVQAGQAKTTALAAKNSTSFKNKLTRRALDFSAVVPGSGRTINRPLRQSPPEIDLFEGETEDEISALQKSQRLIRHAQALVDSLEKEPVSLWQRPAESPHRRRLTKLIPWLKPDTLKNKASLYGSATPDKGNADERPDREAISQQSQALKQHIAEQQTQLEAAIEVLEKAYGSRATTTPSSSASETRIQLAEQQVAACSAALRQSIEHPAAIALFKLSDYADLLDKKLDFSLKHFAELKTEAENIQSGSETQRKTTELLLLLNSEKIRLLMDIGVSMDSANSGLQEATQMLDKLHLALNNLDNVPNSENQPLRREVILTDITRYQALREAAEQTLAANMRHLDSLDTNAAEVAYQVDKLLEKLNADNSILLQQHAESRQQWVNAAKSAALLNQATPPAPSPADAPRPDQAQLEQLKKDLHLRLTQVLGGNDAKTLLIPKLDALATRLIDNPALTKQPPWLVVDIVMSSLSTVTGLNASLASKVLDALADYPVTHWLTQRAEDDQAIALTALCRQLCTLPRGADLLQLLSNAGDTPPNADQSKALRTFWNADLAMQTEQDPAVVQWLGQARKVAQAKAQGRDENLDDVDLAAYNAVRNGYLSNAPGSLYARDNQRLLKTTNEWVLRALAQQPDDAGHSWREWVPLLNKTPFNAKTLERVFEISQSMGMDSLRSQVARLIDSQQQTLHQLIAHGSEQANSENGLAELTTAAQVVLNHLQKKDTPLAHTTLGRADLRAIERALKKLSPPSTHHHAGRDWFDKLTSSSAPPFIAELCRQKLTVHEALNRLDNELRQKLPEALSHAVPPPNIDEFGTAVRLLKERHFQDKQDILTFFKPLIEGSRLRDRVRLGGGGTLGIGLPSLPYNLASVVAPTFSMEVARSEEAFAQLFMPILGMEMSFGKARTLAAEVSLGVSAGVEILPGLSVQGGLTGRLRGQQAQTDATLMRFFRKRFQDDEMRSKMFNCLDSMVRWDTLEAEQGRAYSSPLEAVLARNPDVSISHVFAESDTLNLSARAAIRLPFASHSEHHDISQWANNELAIAAESERTHDRRAEQNGAVHVDKVRGDSAQQRVIVSAALNGSPLSNAPVSHGAGSSGRFSAPLQFAINRDIAWHVERHEISPFTIDDKQDADLDRHYSSATDMLAEISANREEWLMRCIETLEPDGDRRDTPELRQQAAVIMDEFEQTITQLAKQSKYCLYNVNYSLKGEAGAEIDSYRALIQLARNSGDEARVGELEKAVDEILQMRGSWRPLMLIIRERARDASTKGLRYAVRFQYNKSNEGQRTAAQFPPP</sequence>
<evidence type="ECO:0000256" key="1">
    <source>
        <dbReference type="SAM" id="MobiDB-lite"/>
    </source>
</evidence>
<dbReference type="EMBL" id="CP054212">
    <property type="protein sequence ID" value="QKJ89143.1"/>
    <property type="molecule type" value="Genomic_DNA"/>
</dbReference>
<dbReference type="RefSeq" id="WP_173635961.1">
    <property type="nucleotide sequence ID" value="NZ_CP054212.1"/>
</dbReference>
<keyword evidence="3" id="KW-1185">Reference proteome</keyword>
<organism evidence="2 3">
    <name type="scientific">Paramixta manurensis</name>
    <dbReference type="NCBI Taxonomy" id="2740817"/>
    <lineage>
        <taxon>Bacteria</taxon>
        <taxon>Pseudomonadati</taxon>
        <taxon>Pseudomonadota</taxon>
        <taxon>Gammaproteobacteria</taxon>
        <taxon>Enterobacterales</taxon>
        <taxon>Erwiniaceae</taxon>
        <taxon>Paramixta</taxon>
    </lineage>
</organism>
<reference evidence="2 3" key="1">
    <citation type="submission" date="2020-06" db="EMBL/GenBank/DDBJ databases">
        <title>Genome sequence of Paramixta manurensis strain PD-1.</title>
        <authorList>
            <person name="Lee C.W."/>
            <person name="Kim J."/>
        </authorList>
    </citation>
    <scope>NUCLEOTIDE SEQUENCE [LARGE SCALE GENOMIC DNA]</scope>
    <source>
        <strain evidence="2 3">PD-1</strain>
    </source>
</reference>
<feature type="region of interest" description="Disordered" evidence="1">
    <location>
        <begin position="1"/>
        <end position="43"/>
    </location>
</feature>
<gene>
    <name evidence="2" type="ORF">PMPD1_4242</name>
</gene>
<protein>
    <recommendedName>
        <fullName evidence="4">Type III effector</fullName>
    </recommendedName>
</protein>
<evidence type="ECO:0008006" key="4">
    <source>
        <dbReference type="Google" id="ProtNLM"/>
    </source>
</evidence>
<feature type="compositionally biased region" description="Basic and acidic residues" evidence="1">
    <location>
        <begin position="172"/>
        <end position="181"/>
    </location>
</feature>